<dbReference type="Gene3D" id="4.10.1080.10">
    <property type="entry name" value="TSP type-3 repeat"/>
    <property type="match status" value="1"/>
</dbReference>
<keyword evidence="2" id="KW-0964">Secreted</keyword>
<evidence type="ECO:0000256" key="6">
    <source>
        <dbReference type="SAM" id="Phobius"/>
    </source>
</evidence>
<dbReference type="InterPro" id="IPR018247">
    <property type="entry name" value="EF_Hand_1_Ca_BS"/>
</dbReference>
<dbReference type="EMBL" id="MHIC01000005">
    <property type="protein sequence ID" value="OGY46039.1"/>
    <property type="molecule type" value="Genomic_DNA"/>
</dbReference>
<feature type="region of interest" description="Disordered" evidence="5">
    <location>
        <begin position="128"/>
        <end position="236"/>
    </location>
</feature>
<evidence type="ECO:0000313" key="8">
    <source>
        <dbReference type="EMBL" id="OGY46039.1"/>
    </source>
</evidence>
<keyword evidence="6" id="KW-0472">Membrane</keyword>
<feature type="domain" description="EF-hand" evidence="7">
    <location>
        <begin position="207"/>
        <end position="231"/>
    </location>
</feature>
<dbReference type="InterPro" id="IPR059100">
    <property type="entry name" value="TSP3_bac"/>
</dbReference>
<feature type="compositionally biased region" description="Basic and acidic residues" evidence="5">
    <location>
        <begin position="183"/>
        <end position="202"/>
    </location>
</feature>
<dbReference type="Pfam" id="PF18884">
    <property type="entry name" value="TSP3_bac"/>
    <property type="match status" value="3"/>
</dbReference>
<dbReference type="AlphaFoldDB" id="A0A1G1Y138"/>
<feature type="compositionally biased region" description="Low complexity" evidence="5">
    <location>
        <begin position="137"/>
        <end position="158"/>
    </location>
</feature>
<dbReference type="InterPro" id="IPR028974">
    <property type="entry name" value="TSP_type-3_rpt"/>
</dbReference>
<dbReference type="GO" id="GO:0005509">
    <property type="term" value="F:calcium ion binding"/>
    <property type="evidence" value="ECO:0007669"/>
    <property type="project" value="InterPro"/>
</dbReference>
<sequence length="236" mass="25099">MFDQKPNSNQGGPLVNQPEPPANLPTSPVAGSGSVLPKPPGPEDILADVDMDASAASDQTRGPSVPLSTLGPARPAEPARPKAEIKEPFVKRNRKVFIAIFLVLILGGGLAIAGWYVYNQFVVSSPNSSVLSGEPLNQNVNQPSANQNVNQPVNQNVEPPAPLDSDRDGLTDEEESMYGTDSLKVDSDSDGLTDRDEAKVFETDPTEADTDGDGFLDGEEIRNGYDPKGSGRLFEI</sequence>
<evidence type="ECO:0000256" key="1">
    <source>
        <dbReference type="ARBA" id="ARBA00004613"/>
    </source>
</evidence>
<proteinExistence type="predicted"/>
<evidence type="ECO:0000256" key="5">
    <source>
        <dbReference type="SAM" id="MobiDB-lite"/>
    </source>
</evidence>
<evidence type="ECO:0000256" key="4">
    <source>
        <dbReference type="ARBA" id="ARBA00022837"/>
    </source>
</evidence>
<evidence type="ECO:0000313" key="9">
    <source>
        <dbReference type="Proteomes" id="UP000176241"/>
    </source>
</evidence>
<feature type="compositionally biased region" description="Polar residues" evidence="5">
    <location>
        <begin position="1"/>
        <end position="11"/>
    </location>
</feature>
<dbReference type="InterPro" id="IPR002048">
    <property type="entry name" value="EF_hand_dom"/>
</dbReference>
<evidence type="ECO:0000259" key="7">
    <source>
        <dbReference type="PROSITE" id="PS50222"/>
    </source>
</evidence>
<accession>A0A1G1Y138</accession>
<feature type="region of interest" description="Disordered" evidence="5">
    <location>
        <begin position="1"/>
        <end position="82"/>
    </location>
</feature>
<reference evidence="8 9" key="1">
    <citation type="journal article" date="2016" name="Nat. Commun.">
        <title>Thousands of microbial genomes shed light on interconnected biogeochemical processes in an aquifer system.</title>
        <authorList>
            <person name="Anantharaman K."/>
            <person name="Brown C.T."/>
            <person name="Hug L.A."/>
            <person name="Sharon I."/>
            <person name="Castelle C.J."/>
            <person name="Probst A.J."/>
            <person name="Thomas B.C."/>
            <person name="Singh A."/>
            <person name="Wilkins M.J."/>
            <person name="Karaoz U."/>
            <person name="Brodie E.L."/>
            <person name="Williams K.H."/>
            <person name="Hubbard S.S."/>
            <person name="Banfield J.F."/>
        </authorList>
    </citation>
    <scope>NUCLEOTIDE SEQUENCE [LARGE SCALE GENOMIC DNA]</scope>
</reference>
<evidence type="ECO:0000256" key="2">
    <source>
        <dbReference type="ARBA" id="ARBA00022525"/>
    </source>
</evidence>
<gene>
    <name evidence="8" type="ORF">A2731_02190</name>
</gene>
<dbReference type="STRING" id="1797533.A2731_02190"/>
<keyword evidence="6" id="KW-1133">Transmembrane helix</keyword>
<keyword evidence="4" id="KW-0106">Calcium</keyword>
<keyword evidence="3" id="KW-0732">Signal</keyword>
<feature type="transmembrane region" description="Helical" evidence="6">
    <location>
        <begin position="96"/>
        <end position="118"/>
    </location>
</feature>
<dbReference type="SUPFAM" id="SSF103647">
    <property type="entry name" value="TSP type-3 repeat"/>
    <property type="match status" value="1"/>
</dbReference>
<protein>
    <recommendedName>
        <fullName evidence="7">EF-hand domain-containing protein</fullName>
    </recommendedName>
</protein>
<dbReference type="PROSITE" id="PS00018">
    <property type="entry name" value="EF_HAND_1"/>
    <property type="match status" value="1"/>
</dbReference>
<comment type="subcellular location">
    <subcellularLocation>
        <location evidence="1">Secreted</location>
    </subcellularLocation>
</comment>
<dbReference type="PROSITE" id="PS50222">
    <property type="entry name" value="EF_HAND_2"/>
    <property type="match status" value="1"/>
</dbReference>
<name>A0A1G1Y138_9BACT</name>
<keyword evidence="6" id="KW-0812">Transmembrane</keyword>
<comment type="caution">
    <text evidence="8">The sequence shown here is derived from an EMBL/GenBank/DDBJ whole genome shotgun (WGS) entry which is preliminary data.</text>
</comment>
<feature type="compositionally biased region" description="Acidic residues" evidence="5">
    <location>
        <begin position="204"/>
        <end position="218"/>
    </location>
</feature>
<organism evidence="8 9">
    <name type="scientific">Candidatus Buchananbacteria bacterium RIFCSPHIGHO2_01_FULL_39_8</name>
    <dbReference type="NCBI Taxonomy" id="1797533"/>
    <lineage>
        <taxon>Bacteria</taxon>
        <taxon>Candidatus Buchananiibacteriota</taxon>
    </lineage>
</organism>
<evidence type="ECO:0000256" key="3">
    <source>
        <dbReference type="ARBA" id="ARBA00022729"/>
    </source>
</evidence>
<dbReference type="Proteomes" id="UP000176241">
    <property type="component" value="Unassembled WGS sequence"/>
</dbReference>